<dbReference type="AlphaFoldDB" id="A0A023BTH3"/>
<dbReference type="EMBL" id="AQRA01000006">
    <property type="protein sequence ID" value="EZH73311.1"/>
    <property type="molecule type" value="Genomic_DNA"/>
</dbReference>
<evidence type="ECO:0000313" key="2">
    <source>
        <dbReference type="EMBL" id="EZH73311.1"/>
    </source>
</evidence>
<protein>
    <recommendedName>
        <fullName evidence="4">Lipoprotein</fullName>
    </recommendedName>
</protein>
<reference evidence="2 3" key="1">
    <citation type="submission" date="2014-04" db="EMBL/GenBank/DDBJ databases">
        <title>Aquimarina sp. 22II-S11-z7 Genome Sequencing.</title>
        <authorList>
            <person name="Lai Q."/>
        </authorList>
    </citation>
    <scope>NUCLEOTIDE SEQUENCE [LARGE SCALE GENOMIC DNA]</scope>
    <source>
        <strain evidence="2 3">22II-S11-z7</strain>
    </source>
</reference>
<comment type="caution">
    <text evidence="2">The sequence shown here is derived from an EMBL/GenBank/DDBJ whole genome shotgun (WGS) entry which is preliminary data.</text>
</comment>
<proteinExistence type="predicted"/>
<evidence type="ECO:0008006" key="4">
    <source>
        <dbReference type="Google" id="ProtNLM"/>
    </source>
</evidence>
<feature type="signal peptide" evidence="1">
    <location>
        <begin position="1"/>
        <end position="20"/>
    </location>
</feature>
<evidence type="ECO:0000313" key="3">
    <source>
        <dbReference type="Proteomes" id="UP000023541"/>
    </source>
</evidence>
<dbReference type="STRING" id="1317122.ATO12_20125"/>
<keyword evidence="3" id="KW-1185">Reference proteome</keyword>
<dbReference type="PROSITE" id="PS51257">
    <property type="entry name" value="PROKAR_LIPOPROTEIN"/>
    <property type="match status" value="1"/>
</dbReference>
<dbReference type="NCBIfam" id="NF046077">
    <property type="entry name" value="LPS_M949_RS01915"/>
    <property type="match status" value="1"/>
</dbReference>
<dbReference type="RefSeq" id="WP_034243284.1">
    <property type="nucleotide sequence ID" value="NZ_AQRA01000006.1"/>
</dbReference>
<dbReference type="OrthoDB" id="8750305at2"/>
<organism evidence="2 3">
    <name type="scientific">Aquimarina atlantica</name>
    <dbReference type="NCBI Taxonomy" id="1317122"/>
    <lineage>
        <taxon>Bacteria</taxon>
        <taxon>Pseudomonadati</taxon>
        <taxon>Bacteroidota</taxon>
        <taxon>Flavobacteriia</taxon>
        <taxon>Flavobacteriales</taxon>
        <taxon>Flavobacteriaceae</taxon>
        <taxon>Aquimarina</taxon>
    </lineage>
</organism>
<feature type="chain" id="PRO_5001515704" description="Lipoprotein" evidence="1">
    <location>
        <begin position="21"/>
        <end position="259"/>
    </location>
</feature>
<dbReference type="Proteomes" id="UP000023541">
    <property type="component" value="Unassembled WGS sequence"/>
</dbReference>
<keyword evidence="1" id="KW-0732">Signal</keyword>
<evidence type="ECO:0000256" key="1">
    <source>
        <dbReference type="SAM" id="SignalP"/>
    </source>
</evidence>
<gene>
    <name evidence="2" type="ORF">ATO12_20125</name>
</gene>
<dbReference type="eggNOG" id="ENOG5032UWP">
    <property type="taxonomic scope" value="Bacteria"/>
</dbReference>
<sequence length="259" mass="30332">MNKFLFFIVIITLFSCGKQAKDSNNTTDQQVKEEDSTTIKVELKRSNSISYDPQIARKLSNKEIVSTFTKRIRRQLGIEYPIHQAYSYKDDSGENYLLISERFKETDEKNDSLYDQIKVLNLSYKSKKFKKRSALKDDIDKDWESSIGFWNTYSEISDIDKDGLADLILIYGTMGQDGYTDGRVKIIIYHNKRRVTIRHQNSDYDGRLTKISQKFYGLPQPIQQAVKEKMKLMMQNKHAVFYKDWEAEMKNYSTSIDGL</sequence>
<accession>A0A023BTH3</accession>
<dbReference type="InterPro" id="IPR058148">
    <property type="entry name" value="M949_RS01915-like_dom"/>
</dbReference>
<name>A0A023BTH3_9FLAO</name>